<comment type="caution">
    <text evidence="1">The sequence shown here is derived from an EMBL/GenBank/DDBJ whole genome shotgun (WGS) entry which is preliminary data.</text>
</comment>
<accession>A0AAV9T747</accession>
<proteinExistence type="predicted"/>
<evidence type="ECO:0000313" key="1">
    <source>
        <dbReference type="EMBL" id="KAK6215097.1"/>
    </source>
</evidence>
<sequence length="66" mass="7479">MVDKDPERRMVKEAKDLLEMLEDMPTKEPDKASSALAARKLRNIAQVCIAMRDCGDDLAALNRLYN</sequence>
<dbReference type="Proteomes" id="UP001327957">
    <property type="component" value="Unassembled WGS sequence"/>
</dbReference>
<reference evidence="1 2" key="1">
    <citation type="submission" date="2023-04" db="EMBL/GenBank/DDBJ databases">
        <title>Colletotrichum tabacum stain YC1 causing leaf anthracnose on Nicotiana tabacum(L.) cv.</title>
        <authorList>
            <person name="Ji Z."/>
            <person name="Wang M."/>
            <person name="Zhang J."/>
            <person name="Wang N."/>
            <person name="Zhou Z."/>
        </authorList>
    </citation>
    <scope>NUCLEOTIDE SEQUENCE [LARGE SCALE GENOMIC DNA]</scope>
    <source>
        <strain evidence="1 2">YC1</strain>
    </source>
</reference>
<keyword evidence="2" id="KW-1185">Reference proteome</keyword>
<dbReference type="AlphaFoldDB" id="A0AAV9T747"/>
<name>A0AAV9T747_9PEZI</name>
<protein>
    <submittedName>
        <fullName evidence="1">Uncharacterized protein</fullName>
    </submittedName>
</protein>
<dbReference type="EMBL" id="JASAOK010000043">
    <property type="protein sequence ID" value="KAK6215097.1"/>
    <property type="molecule type" value="Genomic_DNA"/>
</dbReference>
<gene>
    <name evidence="1" type="ORF">QIS74_08116</name>
</gene>
<organism evidence="1 2">
    <name type="scientific">Colletotrichum tabaci</name>
    <dbReference type="NCBI Taxonomy" id="1209068"/>
    <lineage>
        <taxon>Eukaryota</taxon>
        <taxon>Fungi</taxon>
        <taxon>Dikarya</taxon>
        <taxon>Ascomycota</taxon>
        <taxon>Pezizomycotina</taxon>
        <taxon>Sordariomycetes</taxon>
        <taxon>Hypocreomycetidae</taxon>
        <taxon>Glomerellales</taxon>
        <taxon>Glomerellaceae</taxon>
        <taxon>Colletotrichum</taxon>
        <taxon>Colletotrichum destructivum species complex</taxon>
    </lineage>
</organism>
<evidence type="ECO:0000313" key="2">
    <source>
        <dbReference type="Proteomes" id="UP001327957"/>
    </source>
</evidence>